<dbReference type="PANTHER" id="PTHR47584">
    <property type="match status" value="1"/>
</dbReference>
<organism evidence="3 4">
    <name type="scientific">Nyssa sinensis</name>
    <dbReference type="NCBI Taxonomy" id="561372"/>
    <lineage>
        <taxon>Eukaryota</taxon>
        <taxon>Viridiplantae</taxon>
        <taxon>Streptophyta</taxon>
        <taxon>Embryophyta</taxon>
        <taxon>Tracheophyta</taxon>
        <taxon>Spermatophyta</taxon>
        <taxon>Magnoliopsida</taxon>
        <taxon>eudicotyledons</taxon>
        <taxon>Gunneridae</taxon>
        <taxon>Pentapetalae</taxon>
        <taxon>asterids</taxon>
        <taxon>Cornales</taxon>
        <taxon>Nyssaceae</taxon>
        <taxon>Nyssa</taxon>
    </lineage>
</organism>
<dbReference type="OrthoDB" id="76215at2759"/>
<evidence type="ECO:0000256" key="1">
    <source>
        <dbReference type="SAM" id="MobiDB-lite"/>
    </source>
</evidence>
<feature type="compositionally biased region" description="Acidic residues" evidence="1">
    <location>
        <begin position="199"/>
        <end position="209"/>
    </location>
</feature>
<evidence type="ECO:0000313" key="3">
    <source>
        <dbReference type="EMBL" id="KAA8532000.1"/>
    </source>
</evidence>
<feature type="region of interest" description="Disordered" evidence="1">
    <location>
        <begin position="172"/>
        <end position="211"/>
    </location>
</feature>
<evidence type="ECO:0000313" key="4">
    <source>
        <dbReference type="Proteomes" id="UP000325577"/>
    </source>
</evidence>
<reference evidence="3 4" key="1">
    <citation type="submission" date="2019-09" db="EMBL/GenBank/DDBJ databases">
        <title>A chromosome-level genome assembly of the Chinese tupelo Nyssa sinensis.</title>
        <authorList>
            <person name="Yang X."/>
            <person name="Kang M."/>
            <person name="Yang Y."/>
            <person name="Xiong H."/>
            <person name="Wang M."/>
            <person name="Zhang Z."/>
            <person name="Wang Z."/>
            <person name="Wu H."/>
            <person name="Ma T."/>
            <person name="Liu J."/>
            <person name="Xi Z."/>
        </authorList>
    </citation>
    <scope>NUCLEOTIDE SEQUENCE [LARGE SCALE GENOMIC DNA]</scope>
    <source>
        <strain evidence="3">J267</strain>
        <tissue evidence="3">Leaf</tissue>
    </source>
</reference>
<dbReference type="AlphaFoldDB" id="A0A5J5AMW1"/>
<gene>
    <name evidence="3" type="ORF">F0562_006858</name>
</gene>
<accession>A0A5J5AMW1</accession>
<protein>
    <recommendedName>
        <fullName evidence="2">Myb/SANT-like domain-containing protein</fullName>
    </recommendedName>
</protein>
<evidence type="ECO:0000259" key="2">
    <source>
        <dbReference type="Pfam" id="PF12776"/>
    </source>
</evidence>
<keyword evidence="4" id="KW-1185">Reference proteome</keyword>
<sequence length="315" mass="36037">MRKWKYRGKVELVQSCNGLNHPLRRVRAFFEMASRSSQSRAKWTTSLTKILVELMVDQVRKGNRQNNSFSKKAWKYMCDEFYKKTGLKWDKEQLKNRYAFLRKQHNIVKLLLDQSDFIWDEATGAIVAKDEVWDNYTKEHPDAETIRSGGCSIYKQLCTIFSELAKNGEYNGSAEHKGGTPDSIPCPDPLNTFQGEPSSESEEETDMGDEQDRFQSAIPARKRGRKGIDDAIANAILEMAAASKLRADAIKQKNDRFSITDCVKALDEMRGVDEQVYYAAMDLFNNPNAREIFLSLKVDKRLTWLCSKCSALPDS</sequence>
<dbReference type="Proteomes" id="UP000325577">
    <property type="component" value="Linkage Group LG2"/>
</dbReference>
<dbReference type="Pfam" id="PF12776">
    <property type="entry name" value="Myb_DNA-bind_3"/>
    <property type="match status" value="1"/>
</dbReference>
<proteinExistence type="predicted"/>
<name>A0A5J5AMW1_9ASTE</name>
<dbReference type="PANTHER" id="PTHR47584:SF9">
    <property type="entry name" value="L10-INTERACTING MYB DOMAIN-CONTAINING PROTEIN-LIKE"/>
    <property type="match status" value="1"/>
</dbReference>
<dbReference type="InterPro" id="IPR024752">
    <property type="entry name" value="Myb/SANT-like_dom"/>
</dbReference>
<feature type="domain" description="Myb/SANT-like" evidence="2">
    <location>
        <begin position="42"/>
        <end position="136"/>
    </location>
</feature>
<dbReference type="EMBL" id="CM018043">
    <property type="protein sequence ID" value="KAA8532000.1"/>
    <property type="molecule type" value="Genomic_DNA"/>
</dbReference>
<dbReference type="InterPro" id="IPR045026">
    <property type="entry name" value="LIMYB"/>
</dbReference>